<dbReference type="Proteomes" id="UP000596083">
    <property type="component" value="Chromosome"/>
</dbReference>
<dbReference type="RefSeq" id="WP_200336817.1">
    <property type="nucleotide sequence ID" value="NZ_CP066786.1"/>
</dbReference>
<dbReference type="InterPro" id="IPR007345">
    <property type="entry name" value="Polysacch_pyruvyl_Trfase"/>
</dbReference>
<proteinExistence type="predicted"/>
<dbReference type="EMBL" id="CP066786">
    <property type="protein sequence ID" value="QQM31254.1"/>
    <property type="molecule type" value="Genomic_DNA"/>
</dbReference>
<protein>
    <submittedName>
        <fullName evidence="3">Polysaccharide pyruvyl transferase family protein</fullName>
    </submittedName>
</protein>
<evidence type="ECO:0000256" key="1">
    <source>
        <dbReference type="SAM" id="Coils"/>
    </source>
</evidence>
<sequence>MINDAMPYWRHDKATQNFGDFLTEYFREKLFYGVGLPAKLVRVVGSALDDNHIGRDQQSDITMTGTHGDMVAMWGCGMRSEESLSLNAREECTILSVRGPLSRSILQLGASVPIGDPGLLLPALYTPQKRHNVTGRRLLVPHFNSTKTDQELLDESGCDSVLRPAIEKSCLALEAFIDELTSADFVLAASLHAAIAAVAYGIPFAYWDSGDIDLEFKWRDFSASIGIPCNFCTSVQEAEGEYASRIAPSIKIPPLLPVLGVAPFPIRQQPLLNIAAADIARYGITALEASAGNNVQKKIGEESWAAVERLMSQAEERKKLSELNSELAAKHEALEKEIDEKATLVAELQSELDQSSAVLASKNEEFEQLRGQLVQALENSQLKEQRATALQAELDQYRFNLEIAIQRLESKRKFGSSATSKGIVDKRKKGRASALSYIVLPYNKRRKKKLHSMAAALRAFNNTGRNLLDKKEPTRPNSGCSLAERFTMAGYILLPFNRRRKNKRNAMLQGL</sequence>
<feature type="coiled-coil region" evidence="1">
    <location>
        <begin position="317"/>
        <end position="407"/>
    </location>
</feature>
<reference evidence="3 4" key="1">
    <citation type="submission" date="2020-12" db="EMBL/GenBank/DDBJ databases">
        <authorList>
            <person name="Zheng R.K."/>
            <person name="Sun C.M."/>
        </authorList>
    </citation>
    <scope>NUCLEOTIDE SEQUENCE [LARGE SCALE GENOMIC DNA]</scope>
    <source>
        <strain evidence="3 4">ZRK001</strain>
    </source>
</reference>
<dbReference type="Pfam" id="PF04230">
    <property type="entry name" value="PS_pyruv_trans"/>
    <property type="match status" value="1"/>
</dbReference>
<organism evidence="3 4">
    <name type="scientific">Martelella lutilitoris</name>
    <dbReference type="NCBI Taxonomy" id="2583532"/>
    <lineage>
        <taxon>Bacteria</taxon>
        <taxon>Pseudomonadati</taxon>
        <taxon>Pseudomonadota</taxon>
        <taxon>Alphaproteobacteria</taxon>
        <taxon>Hyphomicrobiales</taxon>
        <taxon>Aurantimonadaceae</taxon>
        <taxon>Martelella</taxon>
    </lineage>
</organism>
<dbReference type="AlphaFoldDB" id="A0A7T7HL93"/>
<feature type="domain" description="Polysaccharide pyruvyl transferase" evidence="2">
    <location>
        <begin position="71"/>
        <end position="205"/>
    </location>
</feature>
<evidence type="ECO:0000259" key="2">
    <source>
        <dbReference type="Pfam" id="PF04230"/>
    </source>
</evidence>
<evidence type="ECO:0000313" key="4">
    <source>
        <dbReference type="Proteomes" id="UP000596083"/>
    </source>
</evidence>
<accession>A0A7T7HL93</accession>
<keyword evidence="3" id="KW-0808">Transferase</keyword>
<name>A0A7T7HL93_9HYPH</name>
<gene>
    <name evidence="3" type="ORF">JET14_03480</name>
</gene>
<dbReference type="GO" id="GO:0016740">
    <property type="term" value="F:transferase activity"/>
    <property type="evidence" value="ECO:0007669"/>
    <property type="project" value="UniProtKB-KW"/>
</dbReference>
<dbReference type="KEGG" id="mlut:JET14_03480"/>
<keyword evidence="1" id="KW-0175">Coiled coil</keyword>
<evidence type="ECO:0000313" key="3">
    <source>
        <dbReference type="EMBL" id="QQM31254.1"/>
    </source>
</evidence>